<protein>
    <submittedName>
        <fullName evidence="7">ABC transporter permease</fullName>
    </submittedName>
</protein>
<dbReference type="PANTHER" id="PTHR43229:SF2">
    <property type="entry name" value="NODULATION PROTEIN J"/>
    <property type="match status" value="1"/>
</dbReference>
<dbReference type="PANTHER" id="PTHR43229">
    <property type="entry name" value="NODULATION PROTEIN J"/>
    <property type="match status" value="1"/>
</dbReference>
<dbReference type="PROSITE" id="PS51012">
    <property type="entry name" value="ABC_TM2"/>
    <property type="match status" value="1"/>
</dbReference>
<evidence type="ECO:0000313" key="7">
    <source>
        <dbReference type="EMBL" id="UTF52627.1"/>
    </source>
</evidence>
<proteinExistence type="predicted"/>
<dbReference type="EMBL" id="CP100355">
    <property type="protein sequence ID" value="UTF52627.1"/>
    <property type="molecule type" value="Genomic_DNA"/>
</dbReference>
<dbReference type="InterPro" id="IPR000412">
    <property type="entry name" value="ABC_2_transport"/>
</dbReference>
<accession>A0A9E7N9L0</accession>
<name>A0A9E7N9L0_9EURY</name>
<feature type="domain" description="ABC transmembrane type-2" evidence="6">
    <location>
        <begin position="45"/>
        <end position="290"/>
    </location>
</feature>
<feature type="transmembrane region" description="Helical" evidence="5">
    <location>
        <begin position="195"/>
        <end position="215"/>
    </location>
</feature>
<dbReference type="GO" id="GO:0140359">
    <property type="term" value="F:ABC-type transporter activity"/>
    <property type="evidence" value="ECO:0007669"/>
    <property type="project" value="InterPro"/>
</dbReference>
<evidence type="ECO:0000256" key="2">
    <source>
        <dbReference type="ARBA" id="ARBA00022692"/>
    </source>
</evidence>
<sequence length="296" mass="31424">MSTPETEGSAGTSVDRQPARSGNTFVGDVWVNFKRWNLKAVRNPFVLVVSLVQPIIFLVLFTEVFGNVAGSAVDRGIPGINYETFLVPAIAIQVALAAAVTSGIGLVNDIENGMFEKVLVTPMNRTAVFVGKTAAEVFRISLQITIILGLGVLLGAEIVTGFVGAVGIVAVGILFSLWFVALSNSLALLTRDQESTIIGANLLQFPLLFLSSAFLPLEALPNWIQTFARYNPVTYGVDTARSLMLDRDVMTVIDVTWFDGTLDAVVPGVAVLAGLALAFGAVAVYLLSRASSSDVV</sequence>
<feature type="transmembrane region" description="Helical" evidence="5">
    <location>
        <begin position="44"/>
        <end position="65"/>
    </location>
</feature>
<evidence type="ECO:0000256" key="5">
    <source>
        <dbReference type="SAM" id="Phobius"/>
    </source>
</evidence>
<dbReference type="PIRSF" id="PIRSF006648">
    <property type="entry name" value="DrrB"/>
    <property type="match status" value="1"/>
</dbReference>
<gene>
    <name evidence="7" type="ORF">NGM29_12635</name>
</gene>
<keyword evidence="2 5" id="KW-0812">Transmembrane</keyword>
<dbReference type="Proteomes" id="UP001056855">
    <property type="component" value="Chromosome"/>
</dbReference>
<dbReference type="InterPro" id="IPR047817">
    <property type="entry name" value="ABC2_TM_bact-type"/>
</dbReference>
<comment type="subcellular location">
    <subcellularLocation>
        <location evidence="1">Membrane</location>
        <topology evidence="1">Multi-pass membrane protein</topology>
    </subcellularLocation>
</comment>
<dbReference type="InterPro" id="IPR051784">
    <property type="entry name" value="Nod_factor_ABC_transporter"/>
</dbReference>
<dbReference type="RefSeq" id="WP_254156618.1">
    <property type="nucleotide sequence ID" value="NZ_CP100355.1"/>
</dbReference>
<evidence type="ECO:0000259" key="6">
    <source>
        <dbReference type="PROSITE" id="PS51012"/>
    </source>
</evidence>
<organism evidence="7 8">
    <name type="scientific">Natronosalvus rutilus</name>
    <dbReference type="NCBI Taxonomy" id="2953753"/>
    <lineage>
        <taxon>Archaea</taxon>
        <taxon>Methanobacteriati</taxon>
        <taxon>Methanobacteriota</taxon>
        <taxon>Stenosarchaea group</taxon>
        <taxon>Halobacteria</taxon>
        <taxon>Halobacteriales</taxon>
        <taxon>Natrialbaceae</taxon>
        <taxon>Natronosalvus</taxon>
    </lineage>
</organism>
<dbReference type="Pfam" id="PF01061">
    <property type="entry name" value="ABC2_membrane"/>
    <property type="match status" value="1"/>
</dbReference>
<evidence type="ECO:0000313" key="8">
    <source>
        <dbReference type="Proteomes" id="UP001056855"/>
    </source>
</evidence>
<dbReference type="GeneID" id="73290907"/>
<keyword evidence="3 5" id="KW-1133">Transmembrane helix</keyword>
<dbReference type="KEGG" id="sawl:NGM29_12635"/>
<feature type="transmembrane region" description="Helical" evidence="5">
    <location>
        <begin position="162"/>
        <end position="183"/>
    </location>
</feature>
<feature type="transmembrane region" description="Helical" evidence="5">
    <location>
        <begin position="85"/>
        <end position="107"/>
    </location>
</feature>
<feature type="transmembrane region" description="Helical" evidence="5">
    <location>
        <begin position="264"/>
        <end position="287"/>
    </location>
</feature>
<feature type="transmembrane region" description="Helical" evidence="5">
    <location>
        <begin position="137"/>
        <end position="156"/>
    </location>
</feature>
<evidence type="ECO:0000256" key="1">
    <source>
        <dbReference type="ARBA" id="ARBA00004141"/>
    </source>
</evidence>
<dbReference type="InterPro" id="IPR013525">
    <property type="entry name" value="ABC2_TM"/>
</dbReference>
<dbReference type="PRINTS" id="PR00164">
    <property type="entry name" value="ABC2TRNSPORT"/>
</dbReference>
<reference evidence="7" key="1">
    <citation type="submission" date="2022-06" db="EMBL/GenBank/DDBJ databases">
        <title>Diverse halophilic archaea isolated from saline environments.</title>
        <authorList>
            <person name="Cui H.-L."/>
        </authorList>
    </citation>
    <scope>NUCLEOTIDE SEQUENCE</scope>
    <source>
        <strain evidence="7">WLHS1</strain>
    </source>
</reference>
<dbReference type="GO" id="GO:0043190">
    <property type="term" value="C:ATP-binding cassette (ABC) transporter complex"/>
    <property type="evidence" value="ECO:0007669"/>
    <property type="project" value="InterPro"/>
</dbReference>
<evidence type="ECO:0000256" key="4">
    <source>
        <dbReference type="ARBA" id="ARBA00023136"/>
    </source>
</evidence>
<keyword evidence="4 5" id="KW-0472">Membrane</keyword>
<keyword evidence="8" id="KW-1185">Reference proteome</keyword>
<dbReference type="AlphaFoldDB" id="A0A9E7N9L0"/>
<evidence type="ECO:0000256" key="3">
    <source>
        <dbReference type="ARBA" id="ARBA00022989"/>
    </source>
</evidence>